<dbReference type="Proteomes" id="UP000248405">
    <property type="component" value="Unassembled WGS sequence"/>
</dbReference>
<sequence>MLISPPFFAVLSFACRRQFNPSGVPKREICCPSIRARVLYSTWGGNLAAARWGPGCLNTRSRLAPNAFHHPPCRDHPFQCRHAGRVTQPFLPIQFAVGICPRTGFPFSVLSCGNRQLAHAQYVSWLMLIKLAVAGLPALLIIISTVVAPLINLYRCLVVMIRNQLLSLLNEFTTTA</sequence>
<dbReference type="RefSeq" id="XP_025562922.1">
    <property type="nucleotide sequence ID" value="XM_025708880.1"/>
</dbReference>
<accession>A0A319C0Z4</accession>
<feature type="transmembrane region" description="Helical" evidence="1">
    <location>
        <begin position="122"/>
        <end position="154"/>
    </location>
</feature>
<proteinExistence type="predicted"/>
<protein>
    <submittedName>
        <fullName evidence="2">Uncharacterized protein</fullName>
    </submittedName>
</protein>
<gene>
    <name evidence="2" type="ORF">BO88DRAFT_42613</name>
</gene>
<evidence type="ECO:0000313" key="3">
    <source>
        <dbReference type="Proteomes" id="UP000248405"/>
    </source>
</evidence>
<organism evidence="2 3">
    <name type="scientific">Aspergillus vadensis (strain CBS 113365 / IMI 142717 / IBT 24658)</name>
    <dbReference type="NCBI Taxonomy" id="1448311"/>
    <lineage>
        <taxon>Eukaryota</taxon>
        <taxon>Fungi</taxon>
        <taxon>Dikarya</taxon>
        <taxon>Ascomycota</taxon>
        <taxon>Pezizomycotina</taxon>
        <taxon>Eurotiomycetes</taxon>
        <taxon>Eurotiomycetidae</taxon>
        <taxon>Eurotiales</taxon>
        <taxon>Aspergillaceae</taxon>
        <taxon>Aspergillus</taxon>
        <taxon>Aspergillus subgen. Circumdati</taxon>
    </lineage>
</organism>
<keyword evidence="1" id="KW-0472">Membrane</keyword>
<keyword evidence="1" id="KW-0812">Transmembrane</keyword>
<keyword evidence="3" id="KW-1185">Reference proteome</keyword>
<reference evidence="2" key="1">
    <citation type="submission" date="2016-12" db="EMBL/GenBank/DDBJ databases">
        <title>The genomes of Aspergillus section Nigri reveals drivers in fungal speciation.</title>
        <authorList>
            <consortium name="DOE Joint Genome Institute"/>
            <person name="Vesth T.C."/>
            <person name="Nybo J."/>
            <person name="Theobald S."/>
            <person name="Brandl J."/>
            <person name="Frisvad J.C."/>
            <person name="Nielsen K.F."/>
            <person name="Lyhne E.K."/>
            <person name="Kogle M.E."/>
            <person name="Kuo A."/>
            <person name="Riley R."/>
            <person name="Clum A."/>
            <person name="Nolan M."/>
            <person name="Lipzen A."/>
            <person name="Salamov A."/>
            <person name="Henrissat B."/>
            <person name="Wiebenga A."/>
            <person name="De Vries R.P."/>
            <person name="Grigoriev I.V."/>
            <person name="Mortensen U.H."/>
            <person name="Andersen M.R."/>
            <person name="Baker S.E."/>
        </authorList>
    </citation>
    <scope>NUCLEOTIDE SEQUENCE [LARGE SCALE GENOMIC DNA]</scope>
    <source>
        <strain evidence="2">CBS 113365</strain>
    </source>
</reference>
<evidence type="ECO:0000313" key="2">
    <source>
        <dbReference type="EMBL" id="PYH69128.1"/>
    </source>
</evidence>
<evidence type="ECO:0000256" key="1">
    <source>
        <dbReference type="SAM" id="Phobius"/>
    </source>
</evidence>
<keyword evidence="1" id="KW-1133">Transmembrane helix</keyword>
<dbReference type="EMBL" id="KZ821624">
    <property type="protein sequence ID" value="PYH69128.1"/>
    <property type="molecule type" value="Genomic_DNA"/>
</dbReference>
<dbReference type="GeneID" id="37213472"/>
<name>A0A319C0Z4_ASPVC</name>
<dbReference type="AlphaFoldDB" id="A0A319C0Z4"/>